<evidence type="ECO:0000313" key="1">
    <source>
        <dbReference type="EMBL" id="MDG9698570.1"/>
    </source>
</evidence>
<keyword evidence="2" id="KW-1185">Reference proteome</keyword>
<dbReference type="RefSeq" id="WP_279523638.1">
    <property type="nucleotide sequence ID" value="NZ_JARVII010000003.1"/>
</dbReference>
<proteinExistence type="predicted"/>
<dbReference type="AlphaFoldDB" id="A0AAW6RG90"/>
<organism evidence="1 2">
    <name type="scientific">Ottowia cancrivicina</name>
    <dbReference type="NCBI Taxonomy" id="3040346"/>
    <lineage>
        <taxon>Bacteria</taxon>
        <taxon>Pseudomonadati</taxon>
        <taxon>Pseudomonadota</taxon>
        <taxon>Betaproteobacteria</taxon>
        <taxon>Burkholderiales</taxon>
        <taxon>Comamonadaceae</taxon>
        <taxon>Ottowia</taxon>
    </lineage>
</organism>
<dbReference type="EMBL" id="JARVII010000003">
    <property type="protein sequence ID" value="MDG9698570.1"/>
    <property type="molecule type" value="Genomic_DNA"/>
</dbReference>
<comment type="caution">
    <text evidence="1">The sequence shown here is derived from an EMBL/GenBank/DDBJ whole genome shotgun (WGS) entry which is preliminary data.</text>
</comment>
<evidence type="ECO:0000313" key="2">
    <source>
        <dbReference type="Proteomes" id="UP001237156"/>
    </source>
</evidence>
<reference evidence="1 2" key="1">
    <citation type="submission" date="2023-04" db="EMBL/GenBank/DDBJ databases">
        <title>Ottowia paracancer sp. nov., isolated from human stomach.</title>
        <authorList>
            <person name="Song Y."/>
        </authorList>
    </citation>
    <scope>NUCLEOTIDE SEQUENCE [LARGE SCALE GENOMIC DNA]</scope>
    <source>
        <strain evidence="1 2">10c7w1</strain>
    </source>
</reference>
<sequence length="68" mass="7831">MNLTVSAKGKISQQARPRELAWVLRHVVSATVFRNGHQRWLGIRVLKNQCLRRSIRIGTMVNSRYASN</sequence>
<name>A0AAW6RG90_9BURK</name>
<gene>
    <name evidence="1" type="ORF">QB898_02340</name>
</gene>
<dbReference type="Proteomes" id="UP001237156">
    <property type="component" value="Unassembled WGS sequence"/>
</dbReference>
<accession>A0AAW6RG90</accession>
<protein>
    <submittedName>
        <fullName evidence="1">Uncharacterized protein</fullName>
    </submittedName>
</protein>